<dbReference type="InterPro" id="IPR011047">
    <property type="entry name" value="Quinoprotein_ADH-like_sf"/>
</dbReference>
<dbReference type="GO" id="GO:0046872">
    <property type="term" value="F:metal ion binding"/>
    <property type="evidence" value="ECO:0007669"/>
    <property type="project" value="UniProtKB-KW"/>
</dbReference>
<evidence type="ECO:0000313" key="28">
    <source>
        <dbReference type="Proteomes" id="UP000515135"/>
    </source>
</evidence>
<evidence type="ECO:0000256" key="11">
    <source>
        <dbReference type="ARBA" id="ARBA00022741"/>
    </source>
</evidence>
<dbReference type="Gene3D" id="1.10.510.10">
    <property type="entry name" value="Transferase(Phosphotransferase) domain 1"/>
    <property type="match status" value="1"/>
</dbReference>
<evidence type="ECO:0000256" key="14">
    <source>
        <dbReference type="ARBA" id="ARBA00022824"/>
    </source>
</evidence>
<dbReference type="SUPFAM" id="SSF56112">
    <property type="entry name" value="Protein kinase-like (PK-like)"/>
    <property type="match status" value="1"/>
</dbReference>
<comment type="catalytic activity">
    <reaction evidence="22">
        <text>L-threonyl-[protein] + ATP = O-phospho-L-threonyl-[protein] + ADP + H(+)</text>
        <dbReference type="Rhea" id="RHEA:46608"/>
        <dbReference type="Rhea" id="RHEA-COMP:11060"/>
        <dbReference type="Rhea" id="RHEA-COMP:11605"/>
        <dbReference type="ChEBI" id="CHEBI:15378"/>
        <dbReference type="ChEBI" id="CHEBI:30013"/>
        <dbReference type="ChEBI" id="CHEBI:30616"/>
        <dbReference type="ChEBI" id="CHEBI:61977"/>
        <dbReference type="ChEBI" id="CHEBI:456216"/>
        <dbReference type="EC" id="2.7.11.1"/>
    </reaction>
</comment>
<keyword evidence="28" id="KW-1185">Reference proteome</keyword>
<keyword evidence="9" id="KW-0479">Metal-binding</keyword>
<evidence type="ECO:0000256" key="13">
    <source>
        <dbReference type="ARBA" id="ARBA00022801"/>
    </source>
</evidence>
<feature type="domain" description="Protein kinase" evidence="26">
    <location>
        <begin position="487"/>
        <end position="772"/>
    </location>
</feature>
<feature type="region of interest" description="Disordered" evidence="24">
    <location>
        <begin position="323"/>
        <end position="366"/>
    </location>
</feature>
<dbReference type="InterPro" id="IPR038357">
    <property type="entry name" value="KEN_sf"/>
</dbReference>
<feature type="chain" id="PRO_5027798825" description="non-specific serine/threonine protein kinase" evidence="25">
    <location>
        <begin position="34"/>
        <end position="967"/>
    </location>
</feature>
<dbReference type="Gene3D" id="2.130.10.10">
    <property type="entry name" value="YVTN repeat-like/Quinoprotein amine dehydrogenase"/>
    <property type="match status" value="1"/>
</dbReference>
<comment type="subcellular location">
    <subcellularLocation>
        <location evidence="2">Endoplasmic reticulum membrane</location>
        <topology evidence="2">Single-pass type I membrane protein</topology>
    </subcellularLocation>
</comment>
<keyword evidence="10 25" id="KW-0732">Signal</keyword>
<dbReference type="GO" id="GO:1990604">
    <property type="term" value="C:IRE1-TRAF2-ASK1 complex"/>
    <property type="evidence" value="ECO:0007669"/>
    <property type="project" value="TreeGrafter"/>
</dbReference>
<keyword evidence="13" id="KW-0378">Hydrolase</keyword>
<dbReference type="InterPro" id="IPR015943">
    <property type="entry name" value="WD40/YVTN_repeat-like_dom_sf"/>
</dbReference>
<dbReference type="InterPro" id="IPR010513">
    <property type="entry name" value="KEN_dom"/>
</dbReference>
<dbReference type="InterPro" id="IPR045133">
    <property type="entry name" value="IRE1/2-like"/>
</dbReference>
<keyword evidence="12" id="KW-0418">Kinase</keyword>
<name>A0A6P4ZTH7_BRABE</name>
<dbReference type="GO" id="GO:0004521">
    <property type="term" value="F:RNA endonuclease activity"/>
    <property type="evidence" value="ECO:0007669"/>
    <property type="project" value="InterPro"/>
</dbReference>
<evidence type="ECO:0000256" key="17">
    <source>
        <dbReference type="ARBA" id="ARBA00022989"/>
    </source>
</evidence>
<dbReference type="GO" id="GO:0004674">
    <property type="term" value="F:protein serine/threonine kinase activity"/>
    <property type="evidence" value="ECO:0007669"/>
    <property type="project" value="UniProtKB-KW"/>
</dbReference>
<proteinExistence type="predicted"/>
<dbReference type="Gene3D" id="1.20.1440.180">
    <property type="entry name" value="KEN domain"/>
    <property type="match status" value="1"/>
</dbReference>
<dbReference type="FunFam" id="1.10.510.10:FF:000215">
    <property type="entry name" value="serine/threonine-protein kinase/endoribonuclease IRE1 isoform X1"/>
    <property type="match status" value="1"/>
</dbReference>
<feature type="compositionally biased region" description="Polar residues" evidence="24">
    <location>
        <begin position="954"/>
        <end position="967"/>
    </location>
</feature>
<dbReference type="FunFam" id="2.130.10.10:FF:002119">
    <property type="entry name" value="Serine/threonine-protein kinase/endoribonuclease ire-1"/>
    <property type="match status" value="1"/>
</dbReference>
<comment type="catalytic activity">
    <reaction evidence="23">
        <text>L-seryl-[protein] + ATP = O-phospho-L-seryl-[protein] + ADP + H(+)</text>
        <dbReference type="Rhea" id="RHEA:17989"/>
        <dbReference type="Rhea" id="RHEA-COMP:9863"/>
        <dbReference type="Rhea" id="RHEA-COMP:11604"/>
        <dbReference type="ChEBI" id="CHEBI:15378"/>
        <dbReference type="ChEBI" id="CHEBI:29999"/>
        <dbReference type="ChEBI" id="CHEBI:30616"/>
        <dbReference type="ChEBI" id="CHEBI:83421"/>
        <dbReference type="ChEBI" id="CHEBI:456216"/>
        <dbReference type="EC" id="2.7.11.1"/>
    </reaction>
</comment>
<keyword evidence="5" id="KW-0597">Phosphoprotein</keyword>
<keyword evidence="4" id="KW-0723">Serine/threonine-protein kinase</keyword>
<dbReference type="SMART" id="SM00220">
    <property type="entry name" value="S_TKc"/>
    <property type="match status" value="1"/>
</dbReference>
<sequence length="967" mass="108843">MSSHRKRHNNNDIMFVWLQFFLSFLVLVSPVFSERATPTTLSVPESLLFVSTLDGTLYAISHRTGAVRWLLKEDPVIQVPTDITTGPTFLPDPKDGSLYVFGGAGTTEGLAKLPFTIPELVNASPCKSSDGILYTGRKTDTWYAIDPVTGIKQQKLTMEGTDRVCPSSDASTLFLGRTEYNIAMFDSKTRELRWNVTYMDYSAHVAKDSSDYPLRHYCSSSDGLMITVDSVSGKVLWDANFTSPVIAMYAWDKDEMKKVPFTNIAMETLEQIVGQVRVPAWGELIMGKSQETKLLPTLFVGEYAHGLYAIPSLVDEDVTVSPRNEVPLLDGPTPPPSLPPTTSIPSTGMHSESARATTKRRGSVVLGHHESPLVVNSRLQPSRHIPHNTVDPSLPIREDGNRKNRSNPDVLIEYDESGIPDWLILVNGIVIGAIVLVVIMALVRQYRGEPQSSRMSRLSEASTASFGEGYPNEESLEGYHQVGKVMFKPEDILGYGCEGTIVYKGRFDKRDVAVKRILPECFSFADREVNLLRESDEHPHVIRYFCTESDKQFKYIALELCAATLQQYVQNKDFERHGLEPVELLYQAVSGIAHLHSLGIVHRDVKPHNVLISQPNAHGQVKAMISDFGLCKKLAQGRHSFSRRSGAAGTEGWIAPEMLDDEKRTTCSVDIFSAGCVVYYVLTMGKHPFGDSLRRQANILTGEYSLDDLCMKEAVKEVSLSPMWTRKVQKPAVLPKIDESQLLAARELIKMMIRQDPTMRPTANSVLKSPFFWSKEKQLQFFQDVSDRIEKEPLDGPLVTELEFGGRTVVKGDWRSRIGVELQTDLRKFRSYKGSSVRCLLRAMRNKKHHYLDLPPDVRRALGSVPDEFVSYFTRRFPMLLWHVYKAMLICKNERVFQGYYEKNDESMGPTKLQQTNKKDSKEGVEEVKSENEQQQKETVKNSEAVDKKLDKGNNLQIHQRNGNASS</sequence>
<evidence type="ECO:0000256" key="6">
    <source>
        <dbReference type="ARBA" id="ARBA00022679"/>
    </source>
</evidence>
<dbReference type="PROSITE" id="PS51392">
    <property type="entry name" value="KEN"/>
    <property type="match status" value="1"/>
</dbReference>
<accession>A0A6P4ZTH7</accession>
<organism evidence="28 29">
    <name type="scientific">Branchiostoma belcheri</name>
    <name type="common">Amphioxus</name>
    <dbReference type="NCBI Taxonomy" id="7741"/>
    <lineage>
        <taxon>Eukaryota</taxon>
        <taxon>Metazoa</taxon>
        <taxon>Chordata</taxon>
        <taxon>Cephalochordata</taxon>
        <taxon>Leptocardii</taxon>
        <taxon>Amphioxiformes</taxon>
        <taxon>Branchiostomatidae</taxon>
        <taxon>Branchiostoma</taxon>
    </lineage>
</organism>
<dbReference type="GO" id="GO:0070059">
    <property type="term" value="P:intrinsic apoptotic signaling pathway in response to endoplasmic reticulum stress"/>
    <property type="evidence" value="ECO:0007669"/>
    <property type="project" value="TreeGrafter"/>
</dbReference>
<keyword evidence="20" id="KW-0804">Transcription</keyword>
<keyword evidence="16" id="KW-0460">Magnesium</keyword>
<feature type="region of interest" description="Disordered" evidence="24">
    <location>
        <begin position="384"/>
        <end position="406"/>
    </location>
</feature>
<feature type="signal peptide" evidence="25">
    <location>
        <begin position="1"/>
        <end position="33"/>
    </location>
</feature>
<dbReference type="PROSITE" id="PS00108">
    <property type="entry name" value="PROTEIN_KINASE_ST"/>
    <property type="match status" value="1"/>
</dbReference>
<evidence type="ECO:0000256" key="20">
    <source>
        <dbReference type="ARBA" id="ARBA00023163"/>
    </source>
</evidence>
<dbReference type="CDD" id="cd13982">
    <property type="entry name" value="STKc_IRE1"/>
    <property type="match status" value="1"/>
</dbReference>
<evidence type="ECO:0000256" key="19">
    <source>
        <dbReference type="ARBA" id="ARBA00023136"/>
    </source>
</evidence>
<evidence type="ECO:0000256" key="10">
    <source>
        <dbReference type="ARBA" id="ARBA00022729"/>
    </source>
</evidence>
<dbReference type="Proteomes" id="UP000515135">
    <property type="component" value="Unplaced"/>
</dbReference>
<dbReference type="OrthoDB" id="63989at2759"/>
<evidence type="ECO:0000256" key="8">
    <source>
        <dbReference type="ARBA" id="ARBA00022703"/>
    </source>
</evidence>
<dbReference type="GO" id="GO:0006397">
    <property type="term" value="P:mRNA processing"/>
    <property type="evidence" value="ECO:0007669"/>
    <property type="project" value="InterPro"/>
</dbReference>
<dbReference type="PROSITE" id="PS50011">
    <property type="entry name" value="PROTEIN_KINASE_DOM"/>
    <property type="match status" value="1"/>
</dbReference>
<evidence type="ECO:0000256" key="5">
    <source>
        <dbReference type="ARBA" id="ARBA00022553"/>
    </source>
</evidence>
<evidence type="ECO:0000256" key="7">
    <source>
        <dbReference type="ARBA" id="ARBA00022692"/>
    </source>
</evidence>
<keyword evidence="14" id="KW-0256">Endoplasmic reticulum</keyword>
<evidence type="ECO:0000256" key="3">
    <source>
        <dbReference type="ARBA" id="ARBA00012513"/>
    </source>
</evidence>
<dbReference type="CDD" id="cd09769">
    <property type="entry name" value="Luminal_IRE1"/>
    <property type="match status" value="1"/>
</dbReference>
<keyword evidence="18" id="KW-0805">Transcription regulation</keyword>
<dbReference type="RefSeq" id="XP_019640168.1">
    <property type="nucleotide sequence ID" value="XM_019784609.1"/>
</dbReference>
<dbReference type="InterPro" id="IPR011009">
    <property type="entry name" value="Kinase-like_dom_sf"/>
</dbReference>
<dbReference type="EC" id="2.7.11.1" evidence="3"/>
<evidence type="ECO:0000256" key="24">
    <source>
        <dbReference type="SAM" id="MobiDB-lite"/>
    </source>
</evidence>
<gene>
    <name evidence="29" type="primary">LOC109481986</name>
</gene>
<dbReference type="FunFam" id="1.20.1440.180:FF:000001">
    <property type="entry name" value="Serine/threonine-protein kinase/endoribonuclease IRE1"/>
    <property type="match status" value="1"/>
</dbReference>
<keyword evidence="6" id="KW-0808">Transferase</keyword>
<dbReference type="KEGG" id="bbel:109481986"/>
<dbReference type="GO" id="GO:0080090">
    <property type="term" value="P:regulation of primary metabolic process"/>
    <property type="evidence" value="ECO:0007669"/>
    <property type="project" value="UniProtKB-ARBA"/>
</dbReference>
<keyword evidence="7" id="KW-0812">Transmembrane</keyword>
<dbReference type="GO" id="GO:0016787">
    <property type="term" value="F:hydrolase activity"/>
    <property type="evidence" value="ECO:0007669"/>
    <property type="project" value="UniProtKB-KW"/>
</dbReference>
<dbReference type="InterPro" id="IPR000719">
    <property type="entry name" value="Prot_kinase_dom"/>
</dbReference>
<feature type="domain" description="KEN" evidence="27">
    <location>
        <begin position="775"/>
        <end position="903"/>
    </location>
</feature>
<evidence type="ECO:0000256" key="2">
    <source>
        <dbReference type="ARBA" id="ARBA00004115"/>
    </source>
</evidence>
<dbReference type="SMART" id="SM00580">
    <property type="entry name" value="PUG"/>
    <property type="match status" value="1"/>
</dbReference>
<evidence type="ECO:0000256" key="16">
    <source>
        <dbReference type="ARBA" id="ARBA00022842"/>
    </source>
</evidence>
<evidence type="ECO:0000256" key="22">
    <source>
        <dbReference type="ARBA" id="ARBA00047899"/>
    </source>
</evidence>
<dbReference type="Pfam" id="PF00069">
    <property type="entry name" value="Pkinase"/>
    <property type="match status" value="1"/>
</dbReference>
<dbReference type="Pfam" id="PF06479">
    <property type="entry name" value="Ribonuc_2-5A"/>
    <property type="match status" value="1"/>
</dbReference>
<dbReference type="InterPro" id="IPR008271">
    <property type="entry name" value="Ser/Thr_kinase_AS"/>
</dbReference>
<keyword evidence="17" id="KW-1133">Transmembrane helix</keyword>
<evidence type="ECO:0000256" key="4">
    <source>
        <dbReference type="ARBA" id="ARBA00022527"/>
    </source>
</evidence>
<feature type="region of interest" description="Disordered" evidence="24">
    <location>
        <begin position="905"/>
        <end position="967"/>
    </location>
</feature>
<evidence type="ECO:0000256" key="1">
    <source>
        <dbReference type="ARBA" id="ARBA00001946"/>
    </source>
</evidence>
<comment type="cofactor">
    <cofactor evidence="1">
        <name>Mg(2+)</name>
        <dbReference type="ChEBI" id="CHEBI:18420"/>
    </cofactor>
</comment>
<dbReference type="Gene3D" id="3.30.200.20">
    <property type="entry name" value="Phosphorylase Kinase, domain 1"/>
    <property type="match status" value="1"/>
</dbReference>
<dbReference type="GO" id="GO:0036498">
    <property type="term" value="P:IRE1-mediated unfolded protein response"/>
    <property type="evidence" value="ECO:0007669"/>
    <property type="project" value="TreeGrafter"/>
</dbReference>
<evidence type="ECO:0000256" key="23">
    <source>
        <dbReference type="ARBA" id="ARBA00048679"/>
    </source>
</evidence>
<dbReference type="PANTHER" id="PTHR13954">
    <property type="entry name" value="IRE1-RELATED"/>
    <property type="match status" value="1"/>
</dbReference>
<evidence type="ECO:0000256" key="25">
    <source>
        <dbReference type="SAM" id="SignalP"/>
    </source>
</evidence>
<feature type="compositionally biased region" description="Basic and acidic residues" evidence="24">
    <location>
        <begin position="917"/>
        <end position="952"/>
    </location>
</feature>
<evidence type="ECO:0000256" key="15">
    <source>
        <dbReference type="ARBA" id="ARBA00022840"/>
    </source>
</evidence>
<keyword evidence="11" id="KW-0547">Nucleotide-binding</keyword>
<dbReference type="GO" id="GO:0005524">
    <property type="term" value="F:ATP binding"/>
    <property type="evidence" value="ECO:0007669"/>
    <property type="project" value="UniProtKB-KW"/>
</dbReference>
<keyword evidence="19" id="KW-0472">Membrane</keyword>
<dbReference type="SUPFAM" id="SSF50998">
    <property type="entry name" value="Quinoprotein alcohol dehydrogenase-like"/>
    <property type="match status" value="1"/>
</dbReference>
<keyword evidence="21" id="KW-0511">Multifunctional enzyme</keyword>
<dbReference type="GO" id="GO:0051082">
    <property type="term" value="F:unfolded protein binding"/>
    <property type="evidence" value="ECO:0007669"/>
    <property type="project" value="TreeGrafter"/>
</dbReference>
<evidence type="ECO:0000256" key="21">
    <source>
        <dbReference type="ARBA" id="ARBA00023268"/>
    </source>
</evidence>
<dbReference type="GO" id="GO:0010468">
    <property type="term" value="P:regulation of gene expression"/>
    <property type="evidence" value="ECO:0007669"/>
    <property type="project" value="UniProtKB-ARBA"/>
</dbReference>
<evidence type="ECO:0000259" key="26">
    <source>
        <dbReference type="PROSITE" id="PS50011"/>
    </source>
</evidence>
<keyword evidence="8" id="KW-0053">Apoptosis</keyword>
<keyword evidence="15" id="KW-0067">ATP-binding</keyword>
<dbReference type="AlphaFoldDB" id="A0A6P4ZTH7"/>
<dbReference type="GeneID" id="109481986"/>
<evidence type="ECO:0000256" key="9">
    <source>
        <dbReference type="ARBA" id="ARBA00022723"/>
    </source>
</evidence>
<dbReference type="FunFam" id="3.30.200.20:FF:000077">
    <property type="entry name" value="Putative Serine/threonine-protein kinase/endoribonuclease IRE1"/>
    <property type="match status" value="1"/>
</dbReference>
<reference evidence="29" key="1">
    <citation type="submission" date="2025-08" db="UniProtKB">
        <authorList>
            <consortium name="RefSeq"/>
        </authorList>
    </citation>
    <scope>IDENTIFICATION</scope>
    <source>
        <tissue evidence="29">Gonad</tissue>
    </source>
</reference>
<evidence type="ECO:0000313" key="29">
    <source>
        <dbReference type="RefSeq" id="XP_019640168.1"/>
    </source>
</evidence>
<dbReference type="InterPro" id="IPR018391">
    <property type="entry name" value="PQQ_b-propeller_rpt"/>
</dbReference>
<dbReference type="CDD" id="cd10422">
    <property type="entry name" value="RNase_Ire1"/>
    <property type="match status" value="1"/>
</dbReference>
<protein>
    <recommendedName>
        <fullName evidence="3">non-specific serine/threonine protein kinase</fullName>
        <ecNumber evidence="3">2.7.11.1</ecNumber>
    </recommendedName>
</protein>
<dbReference type="PANTHER" id="PTHR13954:SF6">
    <property type="entry name" value="NON-SPECIFIC SERINE_THREONINE PROTEIN KINASE"/>
    <property type="match status" value="1"/>
</dbReference>
<evidence type="ECO:0000256" key="18">
    <source>
        <dbReference type="ARBA" id="ARBA00023015"/>
    </source>
</evidence>
<dbReference type="SMART" id="SM00564">
    <property type="entry name" value="PQQ"/>
    <property type="match status" value="5"/>
</dbReference>
<evidence type="ECO:0000259" key="27">
    <source>
        <dbReference type="PROSITE" id="PS51392"/>
    </source>
</evidence>
<evidence type="ECO:0000256" key="12">
    <source>
        <dbReference type="ARBA" id="ARBA00022777"/>
    </source>
</evidence>